<evidence type="ECO:0000256" key="1">
    <source>
        <dbReference type="ARBA" id="ARBA00004196"/>
    </source>
</evidence>
<protein>
    <recommendedName>
        <fullName evidence="5">Thioredoxin domain-containing protein</fullName>
    </recommendedName>
</protein>
<dbReference type="Gene3D" id="3.40.30.10">
    <property type="entry name" value="Glutaredoxin"/>
    <property type="match status" value="1"/>
</dbReference>
<dbReference type="EMBL" id="MPPL01000001">
    <property type="protein sequence ID" value="OKS88741.1"/>
    <property type="molecule type" value="Genomic_DNA"/>
</dbReference>
<dbReference type="OrthoDB" id="9815205at2"/>
<reference evidence="6 7" key="1">
    <citation type="submission" date="2016-11" db="EMBL/GenBank/DDBJ databases">
        <title>Whole Genome Sequencing of Mucilaginibacter polytrichastri RG4-7(T) isolated from the moss sample.</title>
        <authorList>
            <person name="Li Y."/>
        </authorList>
    </citation>
    <scope>NUCLEOTIDE SEQUENCE [LARGE SCALE GENOMIC DNA]</scope>
    <source>
        <strain evidence="6 7">RG4-7</strain>
    </source>
</reference>
<dbReference type="STRING" id="1302689.RG47T_4219"/>
<keyword evidence="3" id="KW-1015">Disulfide bond</keyword>
<dbReference type="PANTHER" id="PTHR42852:SF6">
    <property type="entry name" value="THIOL:DISULFIDE INTERCHANGE PROTEIN DSBE"/>
    <property type="match status" value="1"/>
</dbReference>
<dbReference type="InterPro" id="IPR013766">
    <property type="entry name" value="Thioredoxin_domain"/>
</dbReference>
<comment type="subcellular location">
    <subcellularLocation>
        <location evidence="1">Cell envelope</location>
    </subcellularLocation>
</comment>
<keyword evidence="2" id="KW-0201">Cytochrome c-type biogenesis</keyword>
<comment type="caution">
    <text evidence="6">The sequence shown here is derived from an EMBL/GenBank/DDBJ whole genome shotgun (WGS) entry which is preliminary data.</text>
</comment>
<organism evidence="6 7">
    <name type="scientific">Mucilaginibacter polytrichastri</name>
    <dbReference type="NCBI Taxonomy" id="1302689"/>
    <lineage>
        <taxon>Bacteria</taxon>
        <taxon>Pseudomonadati</taxon>
        <taxon>Bacteroidota</taxon>
        <taxon>Sphingobacteriia</taxon>
        <taxon>Sphingobacteriales</taxon>
        <taxon>Sphingobacteriaceae</taxon>
        <taxon>Mucilaginibacter</taxon>
    </lineage>
</organism>
<dbReference type="PANTHER" id="PTHR42852">
    <property type="entry name" value="THIOL:DISULFIDE INTERCHANGE PROTEIN DSBE"/>
    <property type="match status" value="1"/>
</dbReference>
<dbReference type="AlphaFoldDB" id="A0A1Q6A404"/>
<evidence type="ECO:0000256" key="2">
    <source>
        <dbReference type="ARBA" id="ARBA00022748"/>
    </source>
</evidence>
<dbReference type="InterPro" id="IPR036249">
    <property type="entry name" value="Thioredoxin-like_sf"/>
</dbReference>
<evidence type="ECO:0000313" key="7">
    <source>
        <dbReference type="Proteomes" id="UP000186720"/>
    </source>
</evidence>
<accession>A0A1Q6A404</accession>
<evidence type="ECO:0000259" key="5">
    <source>
        <dbReference type="PROSITE" id="PS51352"/>
    </source>
</evidence>
<dbReference type="InterPro" id="IPR013740">
    <property type="entry name" value="Redoxin"/>
</dbReference>
<name>A0A1Q6A404_9SPHI</name>
<dbReference type="GO" id="GO:0017004">
    <property type="term" value="P:cytochrome complex assembly"/>
    <property type="evidence" value="ECO:0007669"/>
    <property type="project" value="UniProtKB-KW"/>
</dbReference>
<dbReference type="CDD" id="cd02966">
    <property type="entry name" value="TlpA_like_family"/>
    <property type="match status" value="1"/>
</dbReference>
<evidence type="ECO:0000256" key="4">
    <source>
        <dbReference type="ARBA" id="ARBA00023284"/>
    </source>
</evidence>
<feature type="domain" description="Thioredoxin" evidence="5">
    <location>
        <begin position="371"/>
        <end position="519"/>
    </location>
</feature>
<dbReference type="GO" id="GO:0016491">
    <property type="term" value="F:oxidoreductase activity"/>
    <property type="evidence" value="ECO:0007669"/>
    <property type="project" value="InterPro"/>
</dbReference>
<keyword evidence="4" id="KW-0676">Redox-active center</keyword>
<dbReference type="GO" id="GO:0030313">
    <property type="term" value="C:cell envelope"/>
    <property type="evidence" value="ECO:0007669"/>
    <property type="project" value="UniProtKB-SubCell"/>
</dbReference>
<sequence>MIIMRSITLCWSILFLALTITFNNATAKIRAIDLDSGTVKLTVLYPEAERDQKLELFVAKTPSPINILTDESNKYIAASISPGVYIFSFKVSKRGPMPGTSVTLFSLNSKNVFIEDGLSKDELKLDIFENYFFQPSDVVTITAKKTPEFTPTKSFRNNFNLQFSGSSTLKFKTRYTIDSIQYHRDFPRDYFLSDSTYNLNNGELHDAKRELDYLETFSLKLDHQAYEELRLHALFYNKAFEAVMLRYYFKYQYKNASNNVINRFLKDYNEADLKTWTQFDKGSLKGSSDFWVAELDKYRTIVTVKNKKWIPDSSASILANISDSYVREKLFLLVIKSNLGGFLDFNTYSTKAAKYITSLKGKQELNDALLAQVGKPAFDFSLTNSAGKKVKLSDFKGKVVFVDFWYTGCENCVGYYQDVLSKIEEKFRGDSNYVFISISIDKDADFWKHSIKKGIYTSSSAINLYTNGGGVLNDVIKFYQVYGYPRPIIIDKHQKIFKMDKSLRDEKSLMSALIAAAMN</sequence>
<dbReference type="PROSITE" id="PS51352">
    <property type="entry name" value="THIOREDOXIN_2"/>
    <property type="match status" value="1"/>
</dbReference>
<evidence type="ECO:0000256" key="3">
    <source>
        <dbReference type="ARBA" id="ARBA00023157"/>
    </source>
</evidence>
<proteinExistence type="predicted"/>
<keyword evidence="7" id="KW-1185">Reference proteome</keyword>
<dbReference type="InterPro" id="IPR050553">
    <property type="entry name" value="Thioredoxin_ResA/DsbE_sf"/>
</dbReference>
<evidence type="ECO:0000313" key="6">
    <source>
        <dbReference type="EMBL" id="OKS88741.1"/>
    </source>
</evidence>
<dbReference type="Pfam" id="PF08534">
    <property type="entry name" value="Redoxin"/>
    <property type="match status" value="1"/>
</dbReference>
<dbReference type="Proteomes" id="UP000186720">
    <property type="component" value="Unassembled WGS sequence"/>
</dbReference>
<dbReference type="SUPFAM" id="SSF52833">
    <property type="entry name" value="Thioredoxin-like"/>
    <property type="match status" value="1"/>
</dbReference>
<gene>
    <name evidence="6" type="ORF">RG47T_4219</name>
</gene>